<dbReference type="SUPFAM" id="SSF56281">
    <property type="entry name" value="Metallo-hydrolase/oxidoreductase"/>
    <property type="match status" value="1"/>
</dbReference>
<evidence type="ECO:0000313" key="9">
    <source>
        <dbReference type="Proteomes" id="UP000271624"/>
    </source>
</evidence>
<reference evidence="8" key="2">
    <citation type="journal article" date="2019" name="Genome Biol. Evol.">
        <title>Day and night: Metabolic profiles and evolutionary relationships of six axenic non-marine cyanobacteria.</title>
        <authorList>
            <person name="Will S.E."/>
            <person name="Henke P."/>
            <person name="Boedeker C."/>
            <person name="Huang S."/>
            <person name="Brinkmann H."/>
            <person name="Rohde M."/>
            <person name="Jarek M."/>
            <person name="Friedl T."/>
            <person name="Seufert S."/>
            <person name="Schumacher M."/>
            <person name="Overmann J."/>
            <person name="Neumann-Schaal M."/>
            <person name="Petersen J."/>
        </authorList>
    </citation>
    <scope>NUCLEOTIDE SEQUENCE [LARGE SCALE GENOMIC DNA]</scope>
    <source>
        <strain evidence="8">PCC 7102</strain>
    </source>
</reference>
<name>A0A433VRV3_9CYAN</name>
<proteinExistence type="inferred from homology"/>
<dbReference type="Pfam" id="PF12706">
    <property type="entry name" value="Lactamase_B_2"/>
    <property type="match status" value="1"/>
</dbReference>
<dbReference type="UniPathway" id="UPA00539"/>
<comment type="similarity">
    <text evidence="2 6">Belongs to the PqqB family.</text>
</comment>
<dbReference type="AlphaFoldDB" id="A0A433VRV3"/>
<dbReference type="InterPro" id="IPR011842">
    <property type="entry name" value="PQQ_synth_PqqB"/>
</dbReference>
<evidence type="ECO:0000256" key="4">
    <source>
        <dbReference type="ARBA" id="ARBA00022448"/>
    </source>
</evidence>
<comment type="function">
    <text evidence="6">May be involved in the transport of PQQ or its precursor to the periplasm.</text>
</comment>
<feature type="domain" description="Metallo-beta-lactamase" evidence="7">
    <location>
        <begin position="50"/>
        <end position="271"/>
    </location>
</feature>
<keyword evidence="4 6" id="KW-0813">Transport</keyword>
<evidence type="ECO:0000256" key="3">
    <source>
        <dbReference type="ARBA" id="ARBA00015084"/>
    </source>
</evidence>
<dbReference type="NCBIfam" id="TIGR02108">
    <property type="entry name" value="PQQ_syn_pqqB"/>
    <property type="match status" value="1"/>
</dbReference>
<comment type="pathway">
    <text evidence="1 6">Cofactor biosynthesis; pyrroloquinoline quinone biosynthesis.</text>
</comment>
<evidence type="ECO:0000256" key="1">
    <source>
        <dbReference type="ARBA" id="ARBA00004886"/>
    </source>
</evidence>
<reference evidence="8" key="1">
    <citation type="submission" date="2018-12" db="EMBL/GenBank/DDBJ databases">
        <authorList>
            <person name="Will S."/>
            <person name="Neumann-Schaal M."/>
            <person name="Henke P."/>
        </authorList>
    </citation>
    <scope>NUCLEOTIDE SEQUENCE</scope>
    <source>
        <strain evidence="8">PCC 7102</strain>
    </source>
</reference>
<evidence type="ECO:0000256" key="5">
    <source>
        <dbReference type="ARBA" id="ARBA00022905"/>
    </source>
</evidence>
<evidence type="ECO:0000256" key="6">
    <source>
        <dbReference type="HAMAP-Rule" id="MF_00653"/>
    </source>
</evidence>
<dbReference type="EMBL" id="RSCL01000002">
    <property type="protein sequence ID" value="RUT08850.1"/>
    <property type="molecule type" value="Genomic_DNA"/>
</dbReference>
<gene>
    <name evidence="6 8" type="primary">pqqB</name>
    <name evidence="8" type="ORF">DSM106972_009030</name>
</gene>
<evidence type="ECO:0000313" key="8">
    <source>
        <dbReference type="EMBL" id="RUT08850.1"/>
    </source>
</evidence>
<dbReference type="HAMAP" id="MF_00653">
    <property type="entry name" value="PQQ_syn_PqqB"/>
    <property type="match status" value="1"/>
</dbReference>
<dbReference type="OrthoDB" id="9800940at2"/>
<dbReference type="Gene3D" id="3.60.15.10">
    <property type="entry name" value="Ribonuclease Z/Hydroxyacylglutathione hydrolase-like"/>
    <property type="match status" value="1"/>
</dbReference>
<organism evidence="8 9">
    <name type="scientific">Dulcicalothrix desertica PCC 7102</name>
    <dbReference type="NCBI Taxonomy" id="232991"/>
    <lineage>
        <taxon>Bacteria</taxon>
        <taxon>Bacillati</taxon>
        <taxon>Cyanobacteriota</taxon>
        <taxon>Cyanophyceae</taxon>
        <taxon>Nostocales</taxon>
        <taxon>Calotrichaceae</taxon>
        <taxon>Dulcicalothrix</taxon>
    </lineage>
</organism>
<evidence type="ECO:0000259" key="7">
    <source>
        <dbReference type="Pfam" id="PF12706"/>
    </source>
</evidence>
<keyword evidence="9" id="KW-1185">Reference proteome</keyword>
<evidence type="ECO:0000256" key="2">
    <source>
        <dbReference type="ARBA" id="ARBA00008481"/>
    </source>
</evidence>
<sequence>MLIRILGAAAGGGYPQWNCHCNGCETVRDGGAIPLTQSSIAVQSKEDGSWFLINASPDVRQQIEAMRAEGCFNSHSGNRSLPFAGILLTDAEIDHTTGLILLRESTAPLNIYSTATVKQALTSGYAILSTLQNYCGVKWAPITPGEIIQLTDELEVEAFPLSTKAPKYIQSTIQSTEIEVWGIGLTIRDTITNSTLTYAPGMGSINNDLRKRFENSDCILIDGTFWTNDELPSLGIGARTAQQMGHLPLSGDDGSLSQLANITTRKIFVHINNTNPILIPNSPERKTVENTGIEIGYDGLTIKL</sequence>
<dbReference type="InterPro" id="IPR001279">
    <property type="entry name" value="Metallo-B-lactamas"/>
</dbReference>
<dbReference type="PANTHER" id="PTHR42663:SF7">
    <property type="entry name" value="COENZYME PQQ SYNTHESIS PROTEIN B"/>
    <property type="match status" value="1"/>
</dbReference>
<dbReference type="GO" id="GO:0018189">
    <property type="term" value="P:pyrroloquinoline quinone biosynthetic process"/>
    <property type="evidence" value="ECO:0007669"/>
    <property type="project" value="UniProtKB-UniRule"/>
</dbReference>
<comment type="caution">
    <text evidence="8">The sequence shown here is derived from an EMBL/GenBank/DDBJ whole genome shotgun (WGS) entry which is preliminary data.</text>
</comment>
<keyword evidence="5 6" id="KW-0884">PQQ biosynthesis</keyword>
<dbReference type="RefSeq" id="WP_127079299.1">
    <property type="nucleotide sequence ID" value="NZ_RSCL01000002.1"/>
</dbReference>
<dbReference type="InterPro" id="IPR036866">
    <property type="entry name" value="RibonucZ/Hydroxyglut_hydro"/>
</dbReference>
<accession>A0A433VRV3</accession>
<dbReference type="Proteomes" id="UP000271624">
    <property type="component" value="Unassembled WGS sequence"/>
</dbReference>
<protein>
    <recommendedName>
        <fullName evidence="3 6">Coenzyme PQQ synthesis protein B</fullName>
    </recommendedName>
    <alternativeName>
        <fullName evidence="6">Pyrroloquinoline quinone biosynthesis protein B</fullName>
    </alternativeName>
</protein>
<dbReference type="PANTHER" id="PTHR42663">
    <property type="entry name" value="HYDROLASE C777.06C-RELATED-RELATED"/>
    <property type="match status" value="1"/>
</dbReference>